<proteinExistence type="inferred from homology"/>
<dbReference type="InterPro" id="IPR014721">
    <property type="entry name" value="Ribsml_uS5_D2-typ_fold_subgr"/>
</dbReference>
<name>A0A2U1SX06_9MICO</name>
<dbReference type="InterPro" id="IPR036034">
    <property type="entry name" value="PDZ_sf"/>
</dbReference>
<feature type="active site" evidence="1">
    <location>
        <position position="261"/>
    </location>
</feature>
<feature type="domain" description="Lon proteolytic" evidence="4">
    <location>
        <begin position="257"/>
        <end position="354"/>
    </location>
</feature>
<accession>A0A2U1SX06</accession>
<keyword evidence="2" id="KW-0472">Membrane</keyword>
<comment type="similarity">
    <text evidence="1">Belongs to the peptidase S16 family.</text>
</comment>
<organism evidence="5 6">
    <name type="scientific">Homoserinimonas hongtaonis</name>
    <dbReference type="NCBI Taxonomy" id="2079791"/>
    <lineage>
        <taxon>Bacteria</taxon>
        <taxon>Bacillati</taxon>
        <taxon>Actinomycetota</taxon>
        <taxon>Actinomycetes</taxon>
        <taxon>Micrococcales</taxon>
        <taxon>Microbacteriaceae</taxon>
        <taxon>Homoserinimonas</taxon>
    </lineage>
</organism>
<dbReference type="RefSeq" id="WP_108998377.1">
    <property type="nucleotide sequence ID" value="NZ_QEEX01000002.1"/>
</dbReference>
<feature type="active site" evidence="1">
    <location>
        <position position="306"/>
    </location>
</feature>
<feature type="domain" description="PDZ" evidence="3">
    <location>
        <begin position="134"/>
        <end position="216"/>
    </location>
</feature>
<dbReference type="SUPFAM" id="SSF50156">
    <property type="entry name" value="PDZ domain-like"/>
    <property type="match status" value="1"/>
</dbReference>
<feature type="transmembrane region" description="Helical" evidence="2">
    <location>
        <begin position="21"/>
        <end position="40"/>
    </location>
</feature>
<evidence type="ECO:0000313" key="6">
    <source>
        <dbReference type="Proteomes" id="UP000244978"/>
    </source>
</evidence>
<dbReference type="InterPro" id="IPR001478">
    <property type="entry name" value="PDZ"/>
</dbReference>
<dbReference type="PROSITE" id="PS51786">
    <property type="entry name" value="LON_PROTEOLYTIC"/>
    <property type="match status" value="1"/>
</dbReference>
<evidence type="ECO:0000256" key="1">
    <source>
        <dbReference type="PROSITE-ProRule" id="PRU01122"/>
    </source>
</evidence>
<dbReference type="PROSITE" id="PS50106">
    <property type="entry name" value="PDZ"/>
    <property type="match status" value="1"/>
</dbReference>
<dbReference type="InterPro" id="IPR027065">
    <property type="entry name" value="Lon_Prtase"/>
</dbReference>
<keyword evidence="1" id="KW-0645">Protease</keyword>
<evidence type="ECO:0000313" key="5">
    <source>
        <dbReference type="EMBL" id="PWB96122.1"/>
    </source>
</evidence>
<evidence type="ECO:0000259" key="4">
    <source>
        <dbReference type="PROSITE" id="PS51786"/>
    </source>
</evidence>
<dbReference type="InterPro" id="IPR008269">
    <property type="entry name" value="Lon_proteolytic"/>
</dbReference>
<comment type="catalytic activity">
    <reaction evidence="1">
        <text>Hydrolysis of proteins in presence of ATP.</text>
        <dbReference type="EC" id="3.4.21.53"/>
    </reaction>
</comment>
<reference evidence="6" key="1">
    <citation type="submission" date="2018-04" db="EMBL/GenBank/DDBJ databases">
        <authorList>
            <person name="Liu S."/>
            <person name="Wang Z."/>
            <person name="Li J."/>
        </authorList>
    </citation>
    <scope>NUCLEOTIDE SEQUENCE [LARGE SCALE GENOMIC DNA]</scope>
    <source>
        <strain evidence="6">S1194</strain>
    </source>
</reference>
<dbReference type="GO" id="GO:0004176">
    <property type="term" value="F:ATP-dependent peptidase activity"/>
    <property type="evidence" value="ECO:0007669"/>
    <property type="project" value="UniProtKB-UniRule"/>
</dbReference>
<dbReference type="EC" id="3.4.21.53" evidence="1"/>
<dbReference type="GO" id="GO:0006508">
    <property type="term" value="P:proteolysis"/>
    <property type="evidence" value="ECO:0007669"/>
    <property type="project" value="UniProtKB-KW"/>
</dbReference>
<dbReference type="GO" id="GO:0030163">
    <property type="term" value="P:protein catabolic process"/>
    <property type="evidence" value="ECO:0007669"/>
    <property type="project" value="InterPro"/>
</dbReference>
<keyword evidence="2" id="KW-1133">Transmembrane helix</keyword>
<dbReference type="Gene3D" id="3.30.230.10">
    <property type="match status" value="1"/>
</dbReference>
<evidence type="ECO:0000259" key="3">
    <source>
        <dbReference type="PROSITE" id="PS50106"/>
    </source>
</evidence>
<gene>
    <name evidence="5" type="ORF">DF220_12130</name>
</gene>
<dbReference type="GO" id="GO:0005524">
    <property type="term" value="F:ATP binding"/>
    <property type="evidence" value="ECO:0007669"/>
    <property type="project" value="InterPro"/>
</dbReference>
<dbReference type="Pfam" id="PF05362">
    <property type="entry name" value="Lon_C"/>
    <property type="match status" value="1"/>
</dbReference>
<keyword evidence="1" id="KW-0378">Hydrolase</keyword>
<evidence type="ECO:0000256" key="2">
    <source>
        <dbReference type="SAM" id="Phobius"/>
    </source>
</evidence>
<dbReference type="Pfam" id="PF13180">
    <property type="entry name" value="PDZ_2"/>
    <property type="match status" value="1"/>
</dbReference>
<dbReference type="GO" id="GO:0004252">
    <property type="term" value="F:serine-type endopeptidase activity"/>
    <property type="evidence" value="ECO:0007669"/>
    <property type="project" value="UniProtKB-UniRule"/>
</dbReference>
<sequence>MSLFTTPTNSQGRDRLPRRLRVGWTLVLVAAAAIVAFSFLPTPYVIQQPGPVFDTLGTVEIDDKEVPLIDIDAETYPTDGSLDMLTVSVVGSRETRPNWFSVAQAWFDSSKAVLPLDSVYPQGVTLEQSREESRIEMENSQHDAVAAALRQLGYDVPTTLTIATIEEGYPAEGLLEVGDQIVTVNGESFADVASMREELADNGTESPATIEVVRDGEAKTFEVTPVPSELTGVPIVGVAVQVSYELPVDVTIRLDKVGGPSAGLMFALGIYDKLTPGDETGGESIAGTGTITGTGEVGAIGGVRQKMYGALKAGADWMLVPASNCADVAGNEPDGLSVFAVATLAEALTALEGISGGSTDDLQTCDAVAAAAAR</sequence>
<dbReference type="InterPro" id="IPR020568">
    <property type="entry name" value="Ribosomal_Su5_D2-typ_SF"/>
</dbReference>
<dbReference type="AlphaFoldDB" id="A0A2U1SX06"/>
<dbReference type="Proteomes" id="UP000244978">
    <property type="component" value="Unassembled WGS sequence"/>
</dbReference>
<keyword evidence="1" id="KW-0720">Serine protease</keyword>
<dbReference type="SUPFAM" id="SSF54211">
    <property type="entry name" value="Ribosomal protein S5 domain 2-like"/>
    <property type="match status" value="1"/>
</dbReference>
<dbReference type="Gene3D" id="2.30.42.10">
    <property type="match status" value="1"/>
</dbReference>
<dbReference type="EMBL" id="QEEX01000002">
    <property type="protein sequence ID" value="PWB96122.1"/>
    <property type="molecule type" value="Genomic_DNA"/>
</dbReference>
<comment type="caution">
    <text evidence="5">The sequence shown here is derived from an EMBL/GenBank/DDBJ whole genome shotgun (WGS) entry which is preliminary data.</text>
</comment>
<dbReference type="PANTHER" id="PTHR10046">
    <property type="entry name" value="ATP DEPENDENT LON PROTEASE FAMILY MEMBER"/>
    <property type="match status" value="1"/>
</dbReference>
<keyword evidence="2" id="KW-0812">Transmembrane</keyword>
<keyword evidence="6" id="KW-1185">Reference proteome</keyword>
<protein>
    <recommendedName>
        <fullName evidence="1">endopeptidase La</fullName>
        <ecNumber evidence="1">3.4.21.53</ecNumber>
    </recommendedName>
</protein>